<dbReference type="Gene3D" id="6.10.250.3100">
    <property type="match status" value="1"/>
</dbReference>
<accession>A0ABT8B089</accession>
<gene>
    <name evidence="3" type="ORF">QWZ18_31585</name>
</gene>
<dbReference type="Gene3D" id="3.40.50.150">
    <property type="entry name" value="Vaccinia Virus protein VP39"/>
    <property type="match status" value="1"/>
</dbReference>
<sequence length="305" mass="33623">AAEGRRATVMLANNVLAHVTDINDFVAGFAILLADDGIAEFEFPYVRDLVETCAFDTIYHEHVFYHSLSALEPLFARHGLHLNDVWRLDIHGGSLRLRVSRTPGKSERLEALQAEERTLGIGQLAYYRDFGDRVAGIRMHLRSMLHAYRAQGKTIAAYGAAAKGATLLNYVDLAEGTIEFVVDRNTHKVGKWMPGVRLPIRDVAELGTARPDFLLILTWNFAKEIVEQQRAYHAAGGTFLCAIPTPQVLRPRARRPARAGTLSSPDPAKPRSPRTGLRTRPLEGAGTSNLPPAQPQGSPFDRLSG</sequence>
<reference evidence="4" key="1">
    <citation type="journal article" date="2019" name="Int. J. Syst. Evol. Microbiol.">
        <title>The Global Catalogue of Microorganisms (GCM) 10K type strain sequencing project: providing services to taxonomists for standard genome sequencing and annotation.</title>
        <authorList>
            <consortium name="The Broad Institute Genomics Platform"/>
            <consortium name="The Broad Institute Genome Sequencing Center for Infectious Disease"/>
            <person name="Wu L."/>
            <person name="Ma J."/>
        </authorList>
    </citation>
    <scope>NUCLEOTIDE SEQUENCE [LARGE SCALE GENOMIC DNA]</scope>
    <source>
        <strain evidence="4">CECT 7806</strain>
    </source>
</reference>
<dbReference type="SUPFAM" id="SSF53335">
    <property type="entry name" value="S-adenosyl-L-methionine-dependent methyltransferases"/>
    <property type="match status" value="1"/>
</dbReference>
<dbReference type="InterPro" id="IPR013691">
    <property type="entry name" value="MeTrfase_14"/>
</dbReference>
<proteinExistence type="predicted"/>
<keyword evidence="3" id="KW-0808">Transferase</keyword>
<feature type="domain" description="C-methyltransferase" evidence="2">
    <location>
        <begin position="90"/>
        <end position="244"/>
    </location>
</feature>
<comment type="caution">
    <text evidence="3">The sequence shown here is derived from an EMBL/GenBank/DDBJ whole genome shotgun (WGS) entry which is preliminary data.</text>
</comment>
<evidence type="ECO:0000256" key="1">
    <source>
        <dbReference type="SAM" id="MobiDB-lite"/>
    </source>
</evidence>
<dbReference type="Gene3D" id="3.40.50.720">
    <property type="entry name" value="NAD(P)-binding Rossmann-like Domain"/>
    <property type="match status" value="1"/>
</dbReference>
<evidence type="ECO:0000259" key="2">
    <source>
        <dbReference type="Pfam" id="PF08484"/>
    </source>
</evidence>
<protein>
    <submittedName>
        <fullName evidence="3">Class I SAM-dependent methyltransferase</fullName>
    </submittedName>
</protein>
<keyword evidence="3" id="KW-0489">Methyltransferase</keyword>
<feature type="non-terminal residue" evidence="3">
    <location>
        <position position="1"/>
    </location>
</feature>
<keyword evidence="4" id="KW-1185">Reference proteome</keyword>
<evidence type="ECO:0000313" key="3">
    <source>
        <dbReference type="EMBL" id="MDN3575126.1"/>
    </source>
</evidence>
<feature type="region of interest" description="Disordered" evidence="1">
    <location>
        <begin position="250"/>
        <end position="305"/>
    </location>
</feature>
<dbReference type="RefSeq" id="WP_290356815.1">
    <property type="nucleotide sequence ID" value="NZ_JAUFPT010000160.1"/>
</dbReference>
<dbReference type="EMBL" id="JAUFPT010000160">
    <property type="protein sequence ID" value="MDN3575126.1"/>
    <property type="molecule type" value="Genomic_DNA"/>
</dbReference>
<dbReference type="GO" id="GO:0032259">
    <property type="term" value="P:methylation"/>
    <property type="evidence" value="ECO:0007669"/>
    <property type="project" value="UniProtKB-KW"/>
</dbReference>
<dbReference type="InterPro" id="IPR029063">
    <property type="entry name" value="SAM-dependent_MTases_sf"/>
</dbReference>
<organism evidence="3 4">
    <name type="scientific">Methylobacterium longum</name>
    <dbReference type="NCBI Taxonomy" id="767694"/>
    <lineage>
        <taxon>Bacteria</taxon>
        <taxon>Pseudomonadati</taxon>
        <taxon>Pseudomonadota</taxon>
        <taxon>Alphaproteobacteria</taxon>
        <taxon>Hyphomicrobiales</taxon>
        <taxon>Methylobacteriaceae</taxon>
        <taxon>Methylobacterium</taxon>
    </lineage>
</organism>
<dbReference type="Proteomes" id="UP001244297">
    <property type="component" value="Unassembled WGS sequence"/>
</dbReference>
<name>A0ABT8B089_9HYPH</name>
<feature type="compositionally biased region" description="Polar residues" evidence="1">
    <location>
        <begin position="286"/>
        <end position="297"/>
    </location>
</feature>
<dbReference type="GO" id="GO:0008168">
    <property type="term" value="F:methyltransferase activity"/>
    <property type="evidence" value="ECO:0007669"/>
    <property type="project" value="UniProtKB-KW"/>
</dbReference>
<evidence type="ECO:0000313" key="4">
    <source>
        <dbReference type="Proteomes" id="UP001244297"/>
    </source>
</evidence>
<dbReference type="Pfam" id="PF08484">
    <property type="entry name" value="Methyltransf_14"/>
    <property type="match status" value="1"/>
</dbReference>